<reference evidence="1 2" key="1">
    <citation type="journal article" date="2015" name="J. Microbiol.">
        <title>Sphingosinicella ginsenosidimutans sp. nov., with ginsenoside converting activity.</title>
        <authorList>
            <person name="Kim J.K."/>
            <person name="Kang M.S."/>
            <person name="Park S.C."/>
            <person name="Kim K.M."/>
            <person name="Choi K."/>
            <person name="Yoon M.H."/>
            <person name="Im W.T."/>
        </authorList>
    </citation>
    <scope>NUCLEOTIDE SEQUENCE [LARGE SCALE GENOMIC DNA]</scope>
    <source>
        <strain evidence="1 2">BS-11</strain>
    </source>
</reference>
<name>A0A5C6TUX8_9SPHN</name>
<accession>A0A5C6TUX8</accession>
<gene>
    <name evidence="1" type="ORF">FRZ32_08510</name>
</gene>
<dbReference type="RefSeq" id="WP_147043101.1">
    <property type="nucleotide sequence ID" value="NZ_VOQQ01000001.1"/>
</dbReference>
<dbReference type="OrthoDB" id="1982at2"/>
<dbReference type="InterPro" id="IPR011604">
    <property type="entry name" value="PDDEXK-like_dom_sf"/>
</dbReference>
<dbReference type="Gene3D" id="3.90.320.10">
    <property type="match status" value="1"/>
</dbReference>
<protein>
    <submittedName>
        <fullName evidence="1">Oxidoreductase</fullName>
    </submittedName>
</protein>
<sequence>MSAIGGPCDRALWYGFRWASPKRFDAATLKRFADGHQTEAVAIARLKACDQLEVYDLSPDTGRQFGFEDHHGHFRGHMDGVILGLLQAPKTWHVLEIKAVSDAKFRELEKAVEKVGEKLALREWSETYYAQAVLYMDYADLDRHYCVVCTPGCRRWMAVRTERDKPEAGRLRGRAQTIIASDSPPPRISEAPDYYQCRWCDHAPVCHQGEQALSHCRTCLHSTPVEGGEWHCARWARKISVEEQREGCPAHLYIPGLVPGEQVDAGPDWVEYRLPDGSVWRDGGAAYTIGDTIEAEAYRHAA</sequence>
<dbReference type="EMBL" id="VOQQ01000001">
    <property type="protein sequence ID" value="TXC63695.1"/>
    <property type="molecule type" value="Genomic_DNA"/>
</dbReference>
<dbReference type="AlphaFoldDB" id="A0A5C6TUX8"/>
<evidence type="ECO:0000313" key="2">
    <source>
        <dbReference type="Proteomes" id="UP000321249"/>
    </source>
</evidence>
<dbReference type="Proteomes" id="UP000321249">
    <property type="component" value="Unassembled WGS sequence"/>
</dbReference>
<proteinExistence type="predicted"/>
<evidence type="ECO:0000313" key="1">
    <source>
        <dbReference type="EMBL" id="TXC63695.1"/>
    </source>
</evidence>
<comment type="caution">
    <text evidence="1">The sequence shown here is derived from an EMBL/GenBank/DDBJ whole genome shotgun (WGS) entry which is preliminary data.</text>
</comment>
<keyword evidence="2" id="KW-1185">Reference proteome</keyword>
<organism evidence="1 2">
    <name type="scientific">Allosphingosinicella ginsenosidimutans</name>
    <dbReference type="NCBI Taxonomy" id="1176539"/>
    <lineage>
        <taxon>Bacteria</taxon>
        <taxon>Pseudomonadati</taxon>
        <taxon>Pseudomonadota</taxon>
        <taxon>Alphaproteobacteria</taxon>
        <taxon>Sphingomonadales</taxon>
        <taxon>Sphingomonadaceae</taxon>
        <taxon>Allosphingosinicella</taxon>
    </lineage>
</organism>